<dbReference type="InterPro" id="IPR031709">
    <property type="entry name" value="PutAbiC"/>
</dbReference>
<evidence type="ECO:0000313" key="4">
    <source>
        <dbReference type="Proteomes" id="UP000009872"/>
    </source>
</evidence>
<reference evidence="3 4" key="1">
    <citation type="submission" date="2012-09" db="EMBL/GenBank/DDBJ databases">
        <title>The Genome Sequence of Bacteroides oleiciplenus YIT 12058.</title>
        <authorList>
            <consortium name="The Broad Institute Genome Sequencing Platform"/>
            <person name="Earl A."/>
            <person name="Ward D."/>
            <person name="Feldgarden M."/>
            <person name="Gevers D."/>
            <person name="Morotomi M."/>
            <person name="Walker B."/>
            <person name="Young S.K."/>
            <person name="Zeng Q."/>
            <person name="Gargeya S."/>
            <person name="Fitzgerald M."/>
            <person name="Haas B."/>
            <person name="Abouelleil A."/>
            <person name="Alvarado L."/>
            <person name="Arachchi H.M."/>
            <person name="Berlin A.M."/>
            <person name="Chapman S.B."/>
            <person name="Goldberg J."/>
            <person name="Griggs A."/>
            <person name="Gujja S."/>
            <person name="Hansen M."/>
            <person name="Howarth C."/>
            <person name="Imamovic A."/>
            <person name="Larimer J."/>
            <person name="McCowen C."/>
            <person name="Montmayeur A."/>
            <person name="Murphy C."/>
            <person name="Neiman D."/>
            <person name="Pearson M."/>
            <person name="Priest M."/>
            <person name="Roberts A."/>
            <person name="Saif S."/>
            <person name="Shea T."/>
            <person name="Sisk P."/>
            <person name="Sykes S."/>
            <person name="Wortman J."/>
            <person name="Nusbaum C."/>
            <person name="Birren B."/>
        </authorList>
    </citation>
    <scope>NUCLEOTIDE SEQUENCE [LARGE SCALE GENOMIC DNA]</scope>
    <source>
        <strain evidence="3 4">YIT 12058</strain>
    </source>
</reference>
<evidence type="ECO:0000256" key="1">
    <source>
        <dbReference type="SAM" id="Coils"/>
    </source>
</evidence>
<proteinExistence type="predicted"/>
<keyword evidence="4" id="KW-1185">Reference proteome</keyword>
<feature type="transmembrane region" description="Helical" evidence="2">
    <location>
        <begin position="62"/>
        <end position="82"/>
    </location>
</feature>
<keyword evidence="1" id="KW-0175">Coiled coil</keyword>
<evidence type="ECO:0000313" key="3">
    <source>
        <dbReference type="EMBL" id="EKU88348.1"/>
    </source>
</evidence>
<sequence length="420" mass="49400">MEAKDTSKRNIWQNILNEKVGLLISLIGILLIILGLYLFLIHGSWAKSSVLDESKIGQFGDFIGGVVGTLFALAGVILYYAALVDQRKDFKTNQDALNLQVKALNQQIVEFQEQRKELEITRQIYEQQNRTMKIQQFESNFYSYLNVYITIKNNLNSGSEQKDFFKDIYDLLVDDLSIQNKSFSDSHMYMIEKYNCIFQKKRGLLSHYFKTIYRLLKIVDTSTFVTEEKVSYGKIIRSQLTDYELLILYYNYHTSYGEKTRSLILKYNILKHLQTLSKIEFEFKYSFKSEDEKIKAVFFTSWLNKLLTENINHGYDIEYTDKLIVEEVCNIYDCIVGVYIDDTIEIKIIFDNNKTNKIPFSIKEFNSFICHFLYDRLFYDRFSIPSGDELIKSIINEDDRTIFAYKIASEQSIIINSDKF</sequence>
<organism evidence="3 4">
    <name type="scientific">Bacteroides oleiciplenus YIT 12058</name>
    <dbReference type="NCBI Taxonomy" id="742727"/>
    <lineage>
        <taxon>Bacteria</taxon>
        <taxon>Pseudomonadati</taxon>
        <taxon>Bacteroidota</taxon>
        <taxon>Bacteroidia</taxon>
        <taxon>Bacteroidales</taxon>
        <taxon>Bacteroidaceae</taxon>
        <taxon>Bacteroides</taxon>
    </lineage>
</organism>
<keyword evidence="2" id="KW-0812">Transmembrane</keyword>
<dbReference type="eggNOG" id="ENOG5030JY2">
    <property type="taxonomic scope" value="Bacteria"/>
</dbReference>
<dbReference type="Pfam" id="PF16872">
    <property type="entry name" value="putAbiC"/>
    <property type="match status" value="1"/>
</dbReference>
<dbReference type="PATRIC" id="fig|742727.4.peg.4493"/>
<gene>
    <name evidence="3" type="ORF">HMPREF9447_04405</name>
</gene>
<name>K9DV95_9BACE</name>
<dbReference type="OrthoDB" id="6678638at2"/>
<dbReference type="AlphaFoldDB" id="K9DV95"/>
<comment type="caution">
    <text evidence="3">The sequence shown here is derived from an EMBL/GenBank/DDBJ whole genome shotgun (WGS) entry which is preliminary data.</text>
</comment>
<dbReference type="EMBL" id="ADLF01000021">
    <property type="protein sequence ID" value="EKU88348.1"/>
    <property type="molecule type" value="Genomic_DNA"/>
</dbReference>
<dbReference type="RefSeq" id="WP_009131918.1">
    <property type="nucleotide sequence ID" value="NZ_JH992944.1"/>
</dbReference>
<accession>K9DV95</accession>
<evidence type="ECO:0008006" key="5">
    <source>
        <dbReference type="Google" id="ProtNLM"/>
    </source>
</evidence>
<keyword evidence="2" id="KW-1133">Transmembrane helix</keyword>
<feature type="coiled-coil region" evidence="1">
    <location>
        <begin position="87"/>
        <end position="135"/>
    </location>
</feature>
<dbReference type="Proteomes" id="UP000009872">
    <property type="component" value="Unassembled WGS sequence"/>
</dbReference>
<protein>
    <recommendedName>
        <fullName evidence="5">Phage abortive infection protein</fullName>
    </recommendedName>
</protein>
<dbReference type="HOGENOM" id="CLU_653229_0_0_10"/>
<feature type="transmembrane region" description="Helical" evidence="2">
    <location>
        <begin position="20"/>
        <end position="42"/>
    </location>
</feature>
<evidence type="ECO:0000256" key="2">
    <source>
        <dbReference type="SAM" id="Phobius"/>
    </source>
</evidence>
<keyword evidence="2" id="KW-0472">Membrane</keyword>